<dbReference type="CDD" id="cd03064">
    <property type="entry name" value="TRX_Fd_NuoE"/>
    <property type="match status" value="1"/>
</dbReference>
<keyword evidence="2" id="KW-0001">2Fe-2S</keyword>
<evidence type="ECO:0000256" key="5">
    <source>
        <dbReference type="ARBA" id="ARBA00023014"/>
    </source>
</evidence>
<evidence type="ECO:0000256" key="6">
    <source>
        <dbReference type="ARBA" id="ARBA00034078"/>
    </source>
</evidence>
<keyword evidence="5" id="KW-0411">Iron-sulfur</keyword>
<proteinExistence type="inferred from homology"/>
<dbReference type="Proteomes" id="UP001057375">
    <property type="component" value="Unassembled WGS sequence"/>
</dbReference>
<dbReference type="PIRSF" id="PIRSF000216">
    <property type="entry name" value="NADH_DH_24kDa"/>
    <property type="match status" value="1"/>
</dbReference>
<name>A0ABQ5KMW1_9EUKA</name>
<dbReference type="SUPFAM" id="SSF52833">
    <property type="entry name" value="Thioredoxin-like"/>
    <property type="match status" value="1"/>
</dbReference>
<organism evidence="7 8">
    <name type="scientific">Aduncisulcus paluster</name>
    <dbReference type="NCBI Taxonomy" id="2918883"/>
    <lineage>
        <taxon>Eukaryota</taxon>
        <taxon>Metamonada</taxon>
        <taxon>Carpediemonas-like organisms</taxon>
        <taxon>Aduncisulcus</taxon>
    </lineage>
</organism>
<comment type="similarity">
    <text evidence="1">Belongs to the complex I 24 kDa subunit family.</text>
</comment>
<evidence type="ECO:0000313" key="8">
    <source>
        <dbReference type="Proteomes" id="UP001057375"/>
    </source>
</evidence>
<keyword evidence="4" id="KW-0408">Iron</keyword>
<dbReference type="InterPro" id="IPR042128">
    <property type="entry name" value="NuoE_dom"/>
</dbReference>
<dbReference type="Gene3D" id="3.40.30.10">
    <property type="entry name" value="Glutaredoxin"/>
    <property type="match status" value="1"/>
</dbReference>
<keyword evidence="3" id="KW-0479">Metal-binding</keyword>
<evidence type="ECO:0000313" key="7">
    <source>
        <dbReference type="EMBL" id="GKT33830.1"/>
    </source>
</evidence>
<protein>
    <submittedName>
        <fullName evidence="7">NADH-quinone oxidoreductase subunit E-like protein</fullName>
    </submittedName>
</protein>
<dbReference type="InterPro" id="IPR002023">
    <property type="entry name" value="NuoE-like"/>
</dbReference>
<dbReference type="EMBL" id="BQXS01010531">
    <property type="protein sequence ID" value="GKT33830.1"/>
    <property type="molecule type" value="Genomic_DNA"/>
</dbReference>
<reference evidence="7" key="1">
    <citation type="submission" date="2022-03" db="EMBL/GenBank/DDBJ databases">
        <title>Draft genome sequence of Aduncisulcus paluster, a free-living microaerophilic Fornicata.</title>
        <authorList>
            <person name="Yuyama I."/>
            <person name="Kume K."/>
            <person name="Tamura T."/>
            <person name="Inagaki Y."/>
            <person name="Hashimoto T."/>
        </authorList>
    </citation>
    <scope>NUCLEOTIDE SEQUENCE</scope>
    <source>
        <strain evidence="7">NY0171</strain>
    </source>
</reference>
<dbReference type="Gene3D" id="1.10.10.1590">
    <property type="entry name" value="NADH-quinone oxidoreductase subunit E"/>
    <property type="match status" value="1"/>
</dbReference>
<keyword evidence="8" id="KW-1185">Reference proteome</keyword>
<comment type="caution">
    <text evidence="7">The sequence shown here is derived from an EMBL/GenBank/DDBJ whole genome shotgun (WGS) entry which is preliminary data.</text>
</comment>
<evidence type="ECO:0000256" key="1">
    <source>
        <dbReference type="ARBA" id="ARBA00010643"/>
    </source>
</evidence>
<dbReference type="PANTHER" id="PTHR43342:SF1">
    <property type="entry name" value="BIFURCATING [FEFE] HYDROGENASE GAMMA SUBUNIT"/>
    <property type="match status" value="1"/>
</dbReference>
<dbReference type="InterPro" id="IPR041921">
    <property type="entry name" value="NuoE_N"/>
</dbReference>
<comment type="cofactor">
    <cofactor evidence="6">
        <name>[2Fe-2S] cluster</name>
        <dbReference type="ChEBI" id="CHEBI:190135"/>
    </cofactor>
</comment>
<dbReference type="PANTHER" id="PTHR43342">
    <property type="entry name" value="NADH-QUINONE OXIDOREDUCTASE, E SUBUNIT"/>
    <property type="match status" value="1"/>
</dbReference>
<sequence length="144" mass="16137">MMQLDNLFAKVEVIIDKYGRERSNLLPILTESQALVEHNYIPEELAEFIACGMCIPTSQVYEVITFYAVLSDTPRGRHIVQVCDSTVCRLNKNVSLVEALEDELGVKIGHTREDGNVTLEFTPCFGACDISPAIRIDQKVYGKL</sequence>
<gene>
    <name evidence="7" type="ORF">ADUPG1_007530</name>
</gene>
<accession>A0ABQ5KMW1</accession>
<evidence type="ECO:0000256" key="4">
    <source>
        <dbReference type="ARBA" id="ARBA00023004"/>
    </source>
</evidence>
<dbReference type="InterPro" id="IPR028431">
    <property type="entry name" value="NADP_DH_HndA-like"/>
</dbReference>
<dbReference type="InterPro" id="IPR036249">
    <property type="entry name" value="Thioredoxin-like_sf"/>
</dbReference>
<evidence type="ECO:0000256" key="3">
    <source>
        <dbReference type="ARBA" id="ARBA00022723"/>
    </source>
</evidence>
<evidence type="ECO:0000256" key="2">
    <source>
        <dbReference type="ARBA" id="ARBA00022714"/>
    </source>
</evidence>
<feature type="non-terminal residue" evidence="7">
    <location>
        <position position="144"/>
    </location>
</feature>
<dbReference type="Pfam" id="PF01257">
    <property type="entry name" value="2Fe-2S_thioredx"/>
    <property type="match status" value="1"/>
</dbReference>